<dbReference type="PROSITE" id="PS51257">
    <property type="entry name" value="PROKAR_LIPOPROTEIN"/>
    <property type="match status" value="1"/>
</dbReference>
<name>A0A4R4EHN5_9BACL</name>
<evidence type="ECO:0000313" key="1">
    <source>
        <dbReference type="EMBL" id="TCZ79369.1"/>
    </source>
</evidence>
<gene>
    <name evidence="1" type="ORF">E0485_05775</name>
</gene>
<dbReference type="AlphaFoldDB" id="A0A4R4EHN5"/>
<evidence type="ECO:0000313" key="2">
    <source>
        <dbReference type="Proteomes" id="UP000295418"/>
    </source>
</evidence>
<proteinExistence type="predicted"/>
<protein>
    <recommendedName>
        <fullName evidence="3">DUF4878 domain-containing protein</fullName>
    </recommendedName>
</protein>
<dbReference type="OrthoDB" id="2662564at2"/>
<evidence type="ECO:0008006" key="3">
    <source>
        <dbReference type="Google" id="ProtNLM"/>
    </source>
</evidence>
<accession>A0A4R4EHN5</accession>
<sequence>MKLKFIFVIIMISILCSCETVSKSLDEVKGQDTGIPELNIVINKYFQSFNDINEWSAFASDDFVKRAYSWCSGDTSETKTIEEMKSIYFDINKDNLKLIGYKIEEVDHKSSINVMIFVTREWEEGISDQTTYSIIKTDEEWKIDNRF</sequence>
<comment type="caution">
    <text evidence="1">The sequence shown here is derived from an EMBL/GenBank/DDBJ whole genome shotgun (WGS) entry which is preliminary data.</text>
</comment>
<reference evidence="1 2" key="1">
    <citation type="submission" date="2019-03" db="EMBL/GenBank/DDBJ databases">
        <authorList>
            <person name="Kim M.K.M."/>
        </authorList>
    </citation>
    <scope>NUCLEOTIDE SEQUENCE [LARGE SCALE GENOMIC DNA]</scope>
    <source>
        <strain evidence="1 2">18JY21-1</strain>
    </source>
</reference>
<organism evidence="1 2">
    <name type="scientific">Paenibacillus albiflavus</name>
    <dbReference type="NCBI Taxonomy" id="2545760"/>
    <lineage>
        <taxon>Bacteria</taxon>
        <taxon>Bacillati</taxon>
        <taxon>Bacillota</taxon>
        <taxon>Bacilli</taxon>
        <taxon>Bacillales</taxon>
        <taxon>Paenibacillaceae</taxon>
        <taxon>Paenibacillus</taxon>
    </lineage>
</organism>
<dbReference type="RefSeq" id="WP_132417027.1">
    <property type="nucleotide sequence ID" value="NZ_SKFG01000003.1"/>
</dbReference>
<dbReference type="Proteomes" id="UP000295418">
    <property type="component" value="Unassembled WGS sequence"/>
</dbReference>
<dbReference type="EMBL" id="SKFG01000003">
    <property type="protein sequence ID" value="TCZ79369.1"/>
    <property type="molecule type" value="Genomic_DNA"/>
</dbReference>
<keyword evidence="2" id="KW-1185">Reference proteome</keyword>